<dbReference type="InterPro" id="IPR018772">
    <property type="entry name" value="Transcription_activator_HlyU"/>
</dbReference>
<accession>A0A3R9G0U3</accession>
<gene>
    <name evidence="1" type="ORF">EJA03_18110</name>
</gene>
<dbReference type="AlphaFoldDB" id="A0A3R9G0U3"/>
<evidence type="ECO:0000313" key="1">
    <source>
        <dbReference type="EMBL" id="RSD29626.1"/>
    </source>
</evidence>
<dbReference type="Proteomes" id="UP000269041">
    <property type="component" value="Unassembled WGS sequence"/>
</dbReference>
<sequence length="93" mass="10745">MGLFSLLFGRSKKEQHDVEIQPTEYKGFLIYQEAQAEGGQYRLAGRITKHIEGEIKEHRFIRSDVLVSETDANEFMLTKAKMYIDQTSGDIFN</sequence>
<comment type="caution">
    <text evidence="1">The sequence shown here is derived from an EMBL/GenBank/DDBJ whole genome shotgun (WGS) entry which is preliminary data.</text>
</comment>
<reference evidence="1 2" key="1">
    <citation type="submission" date="2018-12" db="EMBL/GenBank/DDBJ databases">
        <title>Genomic taxonomy of the Vibrionaceae family.</title>
        <authorList>
            <person name="Gomez-Gil B."/>
            <person name="Enciso-Ibarra K."/>
        </authorList>
    </citation>
    <scope>NUCLEOTIDE SEQUENCE [LARGE SCALE GENOMIC DNA]</scope>
    <source>
        <strain evidence="1 2">CAIM 594</strain>
    </source>
</reference>
<dbReference type="RefSeq" id="WP_125323142.1">
    <property type="nucleotide sequence ID" value="NZ_AP024890.1"/>
</dbReference>
<name>A0A3R9G0U3_9VIBR</name>
<dbReference type="EMBL" id="RSFA01000124">
    <property type="protein sequence ID" value="RSD29626.1"/>
    <property type="molecule type" value="Genomic_DNA"/>
</dbReference>
<keyword evidence="2" id="KW-1185">Reference proteome</keyword>
<organism evidence="1 2">
    <name type="scientific">Vibrio pectenicida</name>
    <dbReference type="NCBI Taxonomy" id="62763"/>
    <lineage>
        <taxon>Bacteria</taxon>
        <taxon>Pseudomonadati</taxon>
        <taxon>Pseudomonadota</taxon>
        <taxon>Gammaproteobacteria</taxon>
        <taxon>Vibrionales</taxon>
        <taxon>Vibrionaceae</taxon>
        <taxon>Vibrio</taxon>
    </lineage>
</organism>
<evidence type="ECO:0000313" key="2">
    <source>
        <dbReference type="Proteomes" id="UP000269041"/>
    </source>
</evidence>
<dbReference type="Pfam" id="PF10115">
    <property type="entry name" value="HlyU"/>
    <property type="match status" value="1"/>
</dbReference>
<proteinExistence type="predicted"/>
<protein>
    <submittedName>
        <fullName evidence="1">Transcriptional regulator</fullName>
    </submittedName>
</protein>
<dbReference type="OrthoDB" id="9800971at2"/>